<dbReference type="Pfam" id="PF02826">
    <property type="entry name" value="2-Hacid_dh_C"/>
    <property type="match status" value="1"/>
</dbReference>
<dbReference type="GO" id="GO:0051287">
    <property type="term" value="F:NAD binding"/>
    <property type="evidence" value="ECO:0007669"/>
    <property type="project" value="InterPro"/>
</dbReference>
<feature type="domain" description="ACT" evidence="8">
    <location>
        <begin position="384"/>
        <end position="461"/>
    </location>
</feature>
<evidence type="ECO:0000256" key="6">
    <source>
        <dbReference type="RuleBase" id="RU003719"/>
    </source>
</evidence>
<evidence type="ECO:0000256" key="5">
    <source>
        <dbReference type="ARBA" id="ARBA00048731"/>
    </source>
</evidence>
<dbReference type="InterPro" id="IPR002912">
    <property type="entry name" value="ACT_dom"/>
</dbReference>
<dbReference type="SUPFAM" id="SSF55021">
    <property type="entry name" value="ACT-like"/>
    <property type="match status" value="1"/>
</dbReference>
<dbReference type="InterPro" id="IPR036291">
    <property type="entry name" value="NAD(P)-bd_dom_sf"/>
</dbReference>
<dbReference type="PANTHER" id="PTHR42938">
    <property type="entry name" value="FORMATE DEHYDROGENASE 1"/>
    <property type="match status" value="1"/>
</dbReference>
<dbReference type="InterPro" id="IPR006140">
    <property type="entry name" value="D-isomer_DH_NAD-bd"/>
</dbReference>
<dbReference type="SUPFAM" id="SSF52283">
    <property type="entry name" value="Formate/glycerate dehydrogenase catalytic domain-like"/>
    <property type="match status" value="1"/>
</dbReference>
<dbReference type="Gene3D" id="3.30.70.260">
    <property type="match status" value="1"/>
</dbReference>
<dbReference type="FunFam" id="3.40.50.720:FF:000584">
    <property type="entry name" value="D-3-phosphoglycerate dehydrogenase"/>
    <property type="match status" value="1"/>
</dbReference>
<reference evidence="9" key="1">
    <citation type="submission" date="2021-01" db="EMBL/GenBank/DDBJ databases">
        <authorList>
            <person name="Corre E."/>
            <person name="Pelletier E."/>
            <person name="Niang G."/>
            <person name="Scheremetjew M."/>
            <person name="Finn R."/>
            <person name="Kale V."/>
            <person name="Holt S."/>
            <person name="Cochrane G."/>
            <person name="Meng A."/>
            <person name="Brown T."/>
            <person name="Cohen L."/>
        </authorList>
    </citation>
    <scope>NUCLEOTIDE SEQUENCE</scope>
    <source>
        <strain evidence="9">GSO104</strain>
    </source>
</reference>
<keyword evidence="4" id="KW-0520">NAD</keyword>
<dbReference type="Gene3D" id="3.40.50.720">
    <property type="entry name" value="NAD(P)-binding Rossmann-like Domain"/>
    <property type="match status" value="2"/>
</dbReference>
<sequence>MASLATMTMQRSALRSMSRTSYKQQTRPLTERAGSVLIDIDHYASGWNIADIEEFTKAGKYQIQTFNKISEKGLQQFPPEKYEIKPAAWEANNAHAILLRSHKLQESEVDVTVRAIARCGAGTNNVPVSRMTELGIPVFNTPGANANAVKELVLCGILLGSRRIVDGINHMTELGKQGLAKERVEKDKAMFGGREVKGKTLAVIGLGHIGSSTAVDAAKLGMKTVGYDPALSIESALKLPRTIKLTDSIVSAVQQADYISINIPYIKGEGGTHGIIGKDVISNMKPDAVLLNFARGELVDSEAMKEFLDGGNGKYVSDFPDDLLWDHKNAIILPHLGASTEEAEDQAAAMAANTIRSYMETGTIKNSVNFPETELPNRQENTIRMTVVNENKPGMLAHITEVVAKAKLNILQQINHSRGDVAYNVIDIDPVTESGETVSLKELQKELTLLDGVLSSRIIFGTPGAGYARNVDGDYFV</sequence>
<keyword evidence="3 6" id="KW-0560">Oxidoreductase</keyword>
<evidence type="ECO:0000256" key="3">
    <source>
        <dbReference type="ARBA" id="ARBA00023002"/>
    </source>
</evidence>
<dbReference type="GO" id="GO:0004617">
    <property type="term" value="F:phosphoglycerate dehydrogenase activity"/>
    <property type="evidence" value="ECO:0007669"/>
    <property type="project" value="UniProtKB-EC"/>
</dbReference>
<dbReference type="CDD" id="cd12174">
    <property type="entry name" value="PGDH_like_3"/>
    <property type="match status" value="1"/>
</dbReference>
<dbReference type="UniPathway" id="UPA00135">
    <property type="reaction ID" value="UER00196"/>
</dbReference>
<dbReference type="EC" id="1.1.1.95" evidence="2"/>
<dbReference type="SUPFAM" id="SSF51735">
    <property type="entry name" value="NAD(P)-binding Rossmann-fold domains"/>
    <property type="match status" value="1"/>
</dbReference>
<dbReference type="PANTHER" id="PTHR42938:SF47">
    <property type="entry name" value="HYDROXYPYRUVATE REDUCTASE"/>
    <property type="match status" value="1"/>
</dbReference>
<dbReference type="AlphaFoldDB" id="A0A7S4R3W8"/>
<evidence type="ECO:0000313" key="9">
    <source>
        <dbReference type="EMBL" id="CAE4602042.1"/>
    </source>
</evidence>
<comment type="similarity">
    <text evidence="6">Belongs to the D-isomer specific 2-hydroxyacid dehydrogenase family.</text>
</comment>
<dbReference type="InterPro" id="IPR029753">
    <property type="entry name" value="D-isomer_DH_CS"/>
</dbReference>
<dbReference type="InterPro" id="IPR045865">
    <property type="entry name" value="ACT-like_dom_sf"/>
</dbReference>
<comment type="pathway">
    <text evidence="1">Amino-acid biosynthesis; L-serine biosynthesis; L-serine from 3-phospho-D-glycerate: step 1/3.</text>
</comment>
<dbReference type="EMBL" id="HBNS01015198">
    <property type="protein sequence ID" value="CAE4602042.1"/>
    <property type="molecule type" value="Transcribed_RNA"/>
</dbReference>
<dbReference type="InterPro" id="IPR006139">
    <property type="entry name" value="D-isomer_2_OHA_DH_cat_dom"/>
</dbReference>
<name>A0A7S4R3W8_9STRA</name>
<gene>
    <name evidence="9" type="ORF">DBRI00130_LOCUS12212</name>
</gene>
<evidence type="ECO:0000256" key="7">
    <source>
        <dbReference type="SAM" id="MobiDB-lite"/>
    </source>
</evidence>
<feature type="region of interest" description="Disordered" evidence="7">
    <location>
        <begin position="1"/>
        <end position="27"/>
    </location>
</feature>
<dbReference type="PROSITE" id="PS00065">
    <property type="entry name" value="D_2_HYDROXYACID_DH_1"/>
    <property type="match status" value="1"/>
</dbReference>
<protein>
    <recommendedName>
        <fullName evidence="2">phosphoglycerate dehydrogenase</fullName>
        <ecNumber evidence="2">1.1.1.95</ecNumber>
    </recommendedName>
</protein>
<evidence type="ECO:0000256" key="2">
    <source>
        <dbReference type="ARBA" id="ARBA00013143"/>
    </source>
</evidence>
<evidence type="ECO:0000256" key="1">
    <source>
        <dbReference type="ARBA" id="ARBA00005216"/>
    </source>
</evidence>
<proteinExistence type="inferred from homology"/>
<dbReference type="PROSITE" id="PS00671">
    <property type="entry name" value="D_2_HYDROXYACID_DH_3"/>
    <property type="match status" value="1"/>
</dbReference>
<accession>A0A7S4R3W8</accession>
<comment type="catalytic activity">
    <reaction evidence="5">
        <text>(2R)-3-phosphoglycerate + NAD(+) = 3-phosphooxypyruvate + NADH + H(+)</text>
        <dbReference type="Rhea" id="RHEA:12641"/>
        <dbReference type="ChEBI" id="CHEBI:15378"/>
        <dbReference type="ChEBI" id="CHEBI:18110"/>
        <dbReference type="ChEBI" id="CHEBI:57540"/>
        <dbReference type="ChEBI" id="CHEBI:57945"/>
        <dbReference type="ChEBI" id="CHEBI:58272"/>
        <dbReference type="EC" id="1.1.1.95"/>
    </reaction>
</comment>
<dbReference type="PROSITE" id="PS51671">
    <property type="entry name" value="ACT"/>
    <property type="match status" value="1"/>
</dbReference>
<dbReference type="InterPro" id="IPR029752">
    <property type="entry name" value="D-isomer_DH_CS1"/>
</dbReference>
<organism evidence="9">
    <name type="scientific">Ditylum brightwellii</name>
    <dbReference type="NCBI Taxonomy" id="49249"/>
    <lineage>
        <taxon>Eukaryota</taxon>
        <taxon>Sar</taxon>
        <taxon>Stramenopiles</taxon>
        <taxon>Ochrophyta</taxon>
        <taxon>Bacillariophyta</taxon>
        <taxon>Mediophyceae</taxon>
        <taxon>Lithodesmiophycidae</taxon>
        <taxon>Lithodesmiales</taxon>
        <taxon>Lithodesmiaceae</taxon>
        <taxon>Ditylum</taxon>
    </lineage>
</organism>
<evidence type="ECO:0000259" key="8">
    <source>
        <dbReference type="PROSITE" id="PS51671"/>
    </source>
</evidence>
<evidence type="ECO:0000256" key="4">
    <source>
        <dbReference type="ARBA" id="ARBA00023027"/>
    </source>
</evidence>
<dbReference type="Pfam" id="PF00389">
    <property type="entry name" value="2-Hacid_dh"/>
    <property type="match status" value="1"/>
</dbReference>